<evidence type="ECO:0000256" key="10">
    <source>
        <dbReference type="SAM" id="SignalP"/>
    </source>
</evidence>
<dbReference type="KEGG" id="aqu:100639015"/>
<feature type="transmembrane region" description="Helical" evidence="9">
    <location>
        <begin position="562"/>
        <end position="595"/>
    </location>
</feature>
<evidence type="ECO:0000313" key="13">
    <source>
        <dbReference type="EnsemblMetazoa" id="XP_003384237.2"/>
    </source>
</evidence>
<dbReference type="PANTHER" id="PTHR12011">
    <property type="entry name" value="ADHESION G-PROTEIN COUPLED RECEPTOR"/>
    <property type="match status" value="1"/>
</dbReference>
<feature type="coiled-coil region" evidence="8">
    <location>
        <begin position="199"/>
        <end position="226"/>
    </location>
</feature>
<evidence type="ECO:0000256" key="9">
    <source>
        <dbReference type="SAM" id="Phobius"/>
    </source>
</evidence>
<accession>A0AAN0IB19</accession>
<evidence type="ECO:0000256" key="6">
    <source>
        <dbReference type="ARBA" id="ARBA00023157"/>
    </source>
</evidence>
<dbReference type="PANTHER" id="PTHR12011:SF347">
    <property type="entry name" value="FI21270P1-RELATED"/>
    <property type="match status" value="1"/>
</dbReference>
<keyword evidence="8" id="KW-0175">Coiled coil</keyword>
<feature type="transmembrane region" description="Helical" evidence="9">
    <location>
        <begin position="535"/>
        <end position="556"/>
    </location>
</feature>
<feature type="domain" description="G-protein coupled receptors family 2 profile 2" evidence="12">
    <location>
        <begin position="500"/>
        <end position="746"/>
    </location>
</feature>
<evidence type="ECO:0000259" key="12">
    <source>
        <dbReference type="PROSITE" id="PS50261"/>
    </source>
</evidence>
<dbReference type="InterPro" id="IPR000203">
    <property type="entry name" value="GPS"/>
</dbReference>
<comment type="similarity">
    <text evidence="2">Belongs to the G-protein coupled receptor 2 family. Adhesion G-protein coupled receptor (ADGR) subfamily.</text>
</comment>
<evidence type="ECO:0008006" key="15">
    <source>
        <dbReference type="Google" id="ProtNLM"/>
    </source>
</evidence>
<proteinExistence type="inferred from homology"/>
<evidence type="ECO:0000256" key="7">
    <source>
        <dbReference type="ARBA" id="ARBA00023180"/>
    </source>
</evidence>
<evidence type="ECO:0000313" key="14">
    <source>
        <dbReference type="Proteomes" id="UP000007879"/>
    </source>
</evidence>
<feature type="domain" description="GAIN-B" evidence="11">
    <location>
        <begin position="335"/>
        <end position="489"/>
    </location>
</feature>
<feature type="transmembrane region" description="Helical" evidence="9">
    <location>
        <begin position="647"/>
        <end position="673"/>
    </location>
</feature>
<dbReference type="EnsemblMetazoa" id="XM_003384189.2">
    <property type="protein sequence ID" value="XP_003384237.2"/>
    <property type="gene ID" value="LOC100639015"/>
</dbReference>
<protein>
    <recommendedName>
        <fullName evidence="15">G-protein coupled receptors family 2 profile 2 domain-containing protein</fullName>
    </recommendedName>
</protein>
<evidence type="ECO:0000256" key="8">
    <source>
        <dbReference type="SAM" id="Coils"/>
    </source>
</evidence>
<dbReference type="Pfam" id="PF00002">
    <property type="entry name" value="7tm_2"/>
    <property type="match status" value="1"/>
</dbReference>
<organism evidence="13 14">
    <name type="scientific">Amphimedon queenslandica</name>
    <name type="common">Sponge</name>
    <dbReference type="NCBI Taxonomy" id="400682"/>
    <lineage>
        <taxon>Eukaryota</taxon>
        <taxon>Metazoa</taxon>
        <taxon>Porifera</taxon>
        <taxon>Demospongiae</taxon>
        <taxon>Heteroscleromorpha</taxon>
        <taxon>Haplosclerida</taxon>
        <taxon>Niphatidae</taxon>
        <taxon>Amphimedon</taxon>
    </lineage>
</organism>
<name>A0AAN0IB19_AMPQE</name>
<feature type="transmembrane region" description="Helical" evidence="9">
    <location>
        <begin position="502"/>
        <end position="523"/>
    </location>
</feature>
<dbReference type="AlphaFoldDB" id="A0AAN0IB19"/>
<feature type="chain" id="PRO_5042985221" description="G-protein coupled receptors family 2 profile 2 domain-containing protein" evidence="10">
    <location>
        <begin position="18"/>
        <end position="778"/>
    </location>
</feature>
<comment type="subcellular location">
    <subcellularLocation>
        <location evidence="1">Membrane</location>
        <topology evidence="1">Multi-pass membrane protein</topology>
    </subcellularLocation>
</comment>
<evidence type="ECO:0000256" key="4">
    <source>
        <dbReference type="ARBA" id="ARBA00022989"/>
    </source>
</evidence>
<reference evidence="14" key="1">
    <citation type="journal article" date="2010" name="Nature">
        <title>The Amphimedon queenslandica genome and the evolution of animal complexity.</title>
        <authorList>
            <person name="Srivastava M."/>
            <person name="Simakov O."/>
            <person name="Chapman J."/>
            <person name="Fahey B."/>
            <person name="Gauthier M.E."/>
            <person name="Mitros T."/>
            <person name="Richards G.S."/>
            <person name="Conaco C."/>
            <person name="Dacre M."/>
            <person name="Hellsten U."/>
            <person name="Larroux C."/>
            <person name="Putnam N.H."/>
            <person name="Stanke M."/>
            <person name="Adamska M."/>
            <person name="Darling A."/>
            <person name="Degnan S.M."/>
            <person name="Oakley T.H."/>
            <person name="Plachetzki D.C."/>
            <person name="Zhai Y."/>
            <person name="Adamski M."/>
            <person name="Calcino A."/>
            <person name="Cummins S.F."/>
            <person name="Goodstein D.M."/>
            <person name="Harris C."/>
            <person name="Jackson D.J."/>
            <person name="Leys S.P."/>
            <person name="Shu S."/>
            <person name="Woodcroft B.J."/>
            <person name="Vervoort M."/>
            <person name="Kosik K.S."/>
            <person name="Manning G."/>
            <person name="Degnan B.M."/>
            <person name="Rokhsar D.S."/>
        </authorList>
    </citation>
    <scope>NUCLEOTIDE SEQUENCE [LARGE SCALE GENOMIC DNA]</scope>
</reference>
<dbReference type="GO" id="GO:0005886">
    <property type="term" value="C:plasma membrane"/>
    <property type="evidence" value="ECO:0007669"/>
    <property type="project" value="TreeGrafter"/>
</dbReference>
<keyword evidence="4 9" id="KW-1133">Transmembrane helix</keyword>
<evidence type="ECO:0000256" key="5">
    <source>
        <dbReference type="ARBA" id="ARBA00023136"/>
    </source>
</evidence>
<dbReference type="Gene3D" id="2.60.220.50">
    <property type="match status" value="1"/>
</dbReference>
<feature type="transmembrane region" description="Helical" evidence="9">
    <location>
        <begin position="722"/>
        <end position="744"/>
    </location>
</feature>
<feature type="transmembrane region" description="Helical" evidence="9">
    <location>
        <begin position="607"/>
        <end position="627"/>
    </location>
</feature>
<dbReference type="InterPro" id="IPR057244">
    <property type="entry name" value="GAIN_B"/>
</dbReference>
<evidence type="ECO:0000256" key="2">
    <source>
        <dbReference type="ARBA" id="ARBA00007343"/>
    </source>
</evidence>
<dbReference type="FunFam" id="1.20.1070.10:FF:000058">
    <property type="entry name" value="Adhesion G protein-coupled receptor F5"/>
    <property type="match status" value="1"/>
</dbReference>
<feature type="signal peptide" evidence="10">
    <location>
        <begin position="1"/>
        <end position="17"/>
    </location>
</feature>
<dbReference type="InterPro" id="IPR017981">
    <property type="entry name" value="GPCR_2-like_7TM"/>
</dbReference>
<keyword evidence="10" id="KW-0732">Signal</keyword>
<dbReference type="GO" id="GO:0004930">
    <property type="term" value="F:G protein-coupled receptor activity"/>
    <property type="evidence" value="ECO:0007669"/>
    <property type="project" value="InterPro"/>
</dbReference>
<dbReference type="GO" id="GO:0007166">
    <property type="term" value="P:cell surface receptor signaling pathway"/>
    <property type="evidence" value="ECO:0007669"/>
    <property type="project" value="InterPro"/>
</dbReference>
<evidence type="ECO:0000256" key="3">
    <source>
        <dbReference type="ARBA" id="ARBA00022692"/>
    </source>
</evidence>
<keyword evidence="3 9" id="KW-0812">Transmembrane</keyword>
<dbReference type="SMART" id="SM00303">
    <property type="entry name" value="GPS"/>
    <property type="match status" value="1"/>
</dbReference>
<dbReference type="InterPro" id="IPR000832">
    <property type="entry name" value="GPCR_2_secretin-like"/>
</dbReference>
<keyword evidence="5 9" id="KW-0472">Membrane</keyword>
<keyword evidence="6" id="KW-1015">Disulfide bond</keyword>
<dbReference type="PROSITE" id="PS50261">
    <property type="entry name" value="G_PROTEIN_RECEP_F2_4"/>
    <property type="match status" value="1"/>
</dbReference>
<dbReference type="Pfam" id="PF01825">
    <property type="entry name" value="GPS"/>
    <property type="match status" value="1"/>
</dbReference>
<feature type="transmembrane region" description="Helical" evidence="9">
    <location>
        <begin position="694"/>
        <end position="716"/>
    </location>
</feature>
<dbReference type="Gene3D" id="1.20.1070.10">
    <property type="entry name" value="Rhodopsin 7-helix transmembrane proteins"/>
    <property type="match status" value="1"/>
</dbReference>
<dbReference type="PROSITE" id="PS50221">
    <property type="entry name" value="GAIN_B"/>
    <property type="match status" value="1"/>
</dbReference>
<keyword evidence="14" id="KW-1185">Reference proteome</keyword>
<gene>
    <name evidence="13" type="primary">100639015</name>
</gene>
<dbReference type="PRINTS" id="PR00249">
    <property type="entry name" value="GPCRSECRETIN"/>
</dbReference>
<evidence type="ECO:0000256" key="1">
    <source>
        <dbReference type="ARBA" id="ARBA00004141"/>
    </source>
</evidence>
<sequence>MIMAAFLLLLFFSTASATAKSCIEGPSNYTIMPPSSEIVCSNESSCLDLNQTCININSSSLTAKKFNYHLGMLFENAVKSDSCSELNVLGFVYICCSETGASLSTCTYSFIEHCVNHTAIGRAQVLSCVDKFYGFCENGSNPSCREAIEDVIDDVLKNRFDSPVGEEILASILEKENGLRKFNVIKRVVSLLRGKSQSAKHAQKFLKEAEKVIEAFENDIAKSSSMIDYEDVKNLLYALDNAFNGSHISLLSSNDEYSGPNLLSKLKRLSKIFGRAILYGSGRIKSHFNFSGNNLDVKFRVIDKEMITFEQIYESENGSKSVFIEVPKNALCSQSQLQLSTDDNYTYTFDEIDDKDDIPDKFRNCFTVDFSKGCRQVLVVYHAHDIERSFEEASNNRSTLVSLVVSVQAISDNTVNISDTVQLMDNVSLIFNITEFESNEEPFCCYWNDSLQNWSTDGMTTTILSSSQVLCTSNHLTSFAVLVDHSGVTTTEPSAEDTGLEIISYIGVSISIICLILSIILLVALRKQLQKGPLLYVHINLSLALLLALLVFVFGIELPRSIPWLCSVVAGLLHYLFLCVFCWSLAEGIMLYILIVRVYGSLADRWYLLLPLGWGLPIIIVGISTGIKHDLYGTDDHCWLSTSKGMIWSFIGPMLLIIIINTIFLIMTLYHIIKSRMTGGAEYNLKKIDFIKSSVKSVVVLLPLLSITWIIGVFTFNEQTKLFQWLFTIFNSIQGCAVLYFHVLRNKFITNWVKGRLRNKYKIKKQEPITSSATSSPL</sequence>
<evidence type="ECO:0000259" key="11">
    <source>
        <dbReference type="PROSITE" id="PS50221"/>
    </source>
</evidence>
<reference evidence="13" key="2">
    <citation type="submission" date="2024-06" db="UniProtKB">
        <authorList>
            <consortium name="EnsemblMetazoa"/>
        </authorList>
    </citation>
    <scope>IDENTIFICATION</scope>
</reference>
<dbReference type="Proteomes" id="UP000007879">
    <property type="component" value="Unassembled WGS sequence"/>
</dbReference>
<keyword evidence="7" id="KW-0325">Glycoprotein</keyword>
<dbReference type="InterPro" id="IPR046338">
    <property type="entry name" value="GAIN_dom_sf"/>
</dbReference>